<dbReference type="InterPro" id="IPR001660">
    <property type="entry name" value="SAM"/>
</dbReference>
<feature type="compositionally biased region" description="Basic and acidic residues" evidence="1">
    <location>
        <begin position="894"/>
        <end position="915"/>
    </location>
</feature>
<dbReference type="RefSeq" id="YP_009483865.1">
    <property type="nucleotide sequence ID" value="NC_037667.1"/>
</dbReference>
<name>A0A2U7UAZ2_9VIRU</name>
<dbReference type="Proteomes" id="UP000248852">
    <property type="component" value="Segment"/>
</dbReference>
<protein>
    <submittedName>
        <fullName evidence="3">SAM domain containing protein</fullName>
    </submittedName>
</protein>
<feature type="region of interest" description="Disordered" evidence="1">
    <location>
        <begin position="26"/>
        <end position="53"/>
    </location>
</feature>
<dbReference type="PROSITE" id="PS50105">
    <property type="entry name" value="SAM_DOMAIN"/>
    <property type="match status" value="1"/>
</dbReference>
<dbReference type="Gene3D" id="1.10.150.50">
    <property type="entry name" value="Transcription Factor, Ets-1"/>
    <property type="match status" value="1"/>
</dbReference>
<proteinExistence type="predicted"/>
<feature type="region of interest" description="Disordered" evidence="1">
    <location>
        <begin position="426"/>
        <end position="491"/>
    </location>
</feature>
<feature type="region of interest" description="Disordered" evidence="1">
    <location>
        <begin position="761"/>
        <end position="799"/>
    </location>
</feature>
<feature type="region of interest" description="Disordered" evidence="1">
    <location>
        <begin position="345"/>
        <end position="375"/>
    </location>
</feature>
<dbReference type="GeneID" id="36844737"/>
<feature type="region of interest" description="Disordered" evidence="1">
    <location>
        <begin position="825"/>
        <end position="879"/>
    </location>
</feature>
<feature type="compositionally biased region" description="Acidic residues" evidence="1">
    <location>
        <begin position="846"/>
        <end position="861"/>
    </location>
</feature>
<organism evidence="3">
    <name type="scientific">Pandoravirus quercus</name>
    <dbReference type="NCBI Taxonomy" id="2107709"/>
    <lineage>
        <taxon>Viruses</taxon>
        <taxon>Pandoravirus</taxon>
    </lineage>
</organism>
<feature type="compositionally biased region" description="Low complexity" evidence="1">
    <location>
        <begin position="574"/>
        <end position="594"/>
    </location>
</feature>
<evidence type="ECO:0000313" key="3">
    <source>
        <dbReference type="EMBL" id="AVK75596.1"/>
    </source>
</evidence>
<reference evidence="3" key="1">
    <citation type="journal article" date="2018" name="Nat. Commun.">
        <title>Diversity and evolution of the emerging Pandoraviridae family.</title>
        <authorList>
            <person name="Legendre M."/>
            <person name="Fabre E."/>
            <person name="Poirot O."/>
            <person name="Jeudy S."/>
            <person name="Lartigue A."/>
            <person name="Alempic J.M."/>
            <person name="Beucher L."/>
            <person name="Philippe N."/>
            <person name="Bertaux L."/>
            <person name="Christo-Foroux E."/>
            <person name="Labadie K."/>
            <person name="Coute Y."/>
            <person name="Abergel C."/>
            <person name="Claverie J.M."/>
        </authorList>
    </citation>
    <scope>NUCLEOTIDE SEQUENCE [LARGE SCALE GENOMIC DNA]</scope>
    <source>
        <strain evidence="3">Quercus</strain>
    </source>
</reference>
<accession>A0A2U7UAZ2</accession>
<feature type="region of interest" description="Disordered" evidence="1">
    <location>
        <begin position="894"/>
        <end position="916"/>
    </location>
</feature>
<feature type="compositionally biased region" description="Basic and acidic residues" evidence="1">
    <location>
        <begin position="42"/>
        <end position="51"/>
    </location>
</feature>
<feature type="compositionally biased region" description="Polar residues" evidence="1">
    <location>
        <begin position="706"/>
        <end position="717"/>
    </location>
</feature>
<feature type="region of interest" description="Disordered" evidence="1">
    <location>
        <begin position="130"/>
        <end position="153"/>
    </location>
</feature>
<feature type="compositionally biased region" description="Basic and acidic residues" evidence="1">
    <location>
        <begin position="130"/>
        <end position="150"/>
    </location>
</feature>
<feature type="compositionally biased region" description="Basic and acidic residues" evidence="1">
    <location>
        <begin position="727"/>
        <end position="737"/>
    </location>
</feature>
<dbReference type="SUPFAM" id="SSF47769">
    <property type="entry name" value="SAM/Pointed domain"/>
    <property type="match status" value="1"/>
</dbReference>
<dbReference type="InterPro" id="IPR013761">
    <property type="entry name" value="SAM/pointed_sf"/>
</dbReference>
<evidence type="ECO:0000256" key="1">
    <source>
        <dbReference type="SAM" id="MobiDB-lite"/>
    </source>
</evidence>
<dbReference type="KEGG" id="vg:36844737"/>
<dbReference type="EMBL" id="MG011689">
    <property type="protein sequence ID" value="AVK75596.1"/>
    <property type="molecule type" value="Genomic_DNA"/>
</dbReference>
<feature type="compositionally biased region" description="Polar residues" evidence="1">
    <location>
        <begin position="27"/>
        <end position="39"/>
    </location>
</feature>
<feature type="region of interest" description="Disordered" evidence="1">
    <location>
        <begin position="569"/>
        <end position="737"/>
    </location>
</feature>
<evidence type="ECO:0000259" key="2">
    <source>
        <dbReference type="PROSITE" id="PS50105"/>
    </source>
</evidence>
<sequence length="929" mass="102173">MKKGGKMRASWWPPRKKKEGVLLSCMRSPQSCKPQQATHSKTKGEDRKPKEMATTPRSFGWMADKRLKSFWQHGRQWPDLDYNIMDRIEAACAALGRQLPRRALPKDRWHVGGMDQAMARIRELHAHNNRQALERPADSDRDVWPHHRPDSASASPNALFCQWFNTNGARLHGIDPETTTAKEAWAYMQSRPTSPRAPRWCTSYWDELSRHATSDALSAVVPRRTPDGSSVSTIDLFRRATGTSTESRGQRLYAEIMSGLERSGTWQFAKKWAESGAPQRVVDLDRVGPFLRDVCTLLGDTVERDRADAYRHGPECTRLFGPAVITAAPPILDRDEAIEPFVSDTRNTGQPDEPAPVAATPTFTLESGRDGMPPLSESNNPLAVGLATGVSRQDRHCGAPSPSAESPLQTKEHDARRFCFLLSEDDPLDETDTDDQEDCDADNHDINLDDQPSAAAHFHKQPGTAVEEQKAGNSSPLVEHDHAGAPRVSDWSTDEVGDWVATCDSGCLAGYREAFVENCITGRDLQYIVSRGLVYCLGILQQMGIDRTGDALDLWRLIGDLVATCSRSFPPKPAAQSPEAPLSSSSALRSVAGSTKRRSEAPTRPNAKRPRTAGDEHLPRASATGETSNAAKDAPPKCARCSASPVPGHTLCEPHRLAQNARQREYDRKRAKSKQQRVGQCNKRQEEARPVQKHRGLDGTAGGHSTPYTAQTQSTVCAGQPQRGARRQPELHRAHKDVGATPVIARYYTACSTPIVVAPRDTSGDHGHCHATSVQDESGDVAPTDDQQMRADPPTSTIGIMPLDQATPILTPSDTHVADHATTEARDEIESVGQGTPTKRKWVDQETIDDEGTETEDEELANEQGAPPSPIEVDYPPMTPRDLLALWPERRRTLAQHAARDGGGDGNDDDIKGDDNAECDWYVQRNVQA</sequence>
<feature type="compositionally biased region" description="Basic and acidic residues" evidence="1">
    <location>
        <begin position="652"/>
        <end position="668"/>
    </location>
</feature>
<gene>
    <name evidence="3" type="ORF">pqer_cds_1174</name>
</gene>
<feature type="region of interest" description="Disordered" evidence="1">
    <location>
        <begin position="389"/>
        <end position="411"/>
    </location>
</feature>
<feature type="compositionally biased region" description="Acidic residues" evidence="1">
    <location>
        <begin position="426"/>
        <end position="440"/>
    </location>
</feature>
<feature type="domain" description="SAM" evidence="2">
    <location>
        <begin position="491"/>
        <end position="564"/>
    </location>
</feature>